<protein>
    <recommendedName>
        <fullName evidence="1">DUF4123 domain-containing protein</fullName>
    </recommendedName>
</protein>
<dbReference type="OrthoDB" id="6801318at2"/>
<reference evidence="2 3" key="1">
    <citation type="submission" date="2018-03" db="EMBL/GenBank/DDBJ databases">
        <title>Draft genome sequence of the first documented clinical Siccibacter turicensis isolate in Austria.</title>
        <authorList>
            <person name="Lepuschitz S."/>
            <person name="Pekard-Amenitsch S."/>
            <person name="Haunold R."/>
            <person name="Schill S."/>
            <person name="Mach R."/>
            <person name="Allerberger F."/>
            <person name="Ruppitsch W."/>
            <person name="Forsythe S.J."/>
        </authorList>
    </citation>
    <scope>NUCLEOTIDE SEQUENCE [LARGE SCALE GENOMIC DNA]</scope>
    <source>
        <strain evidence="2 3">6100069499-17</strain>
    </source>
</reference>
<sequence>MLPENIWHQGRCIVLLEGAHLTNEQRVRLSERLFLPLYLHDDLFELVTLGPWLREAFPQDEPLLCELIQQGHVVGLLESEKSLNALQQQLALAARVIEPGGKYSQLLRFYTPHALPLLLEQHTAPWFGGVFGGISRWWLRECDESWRERVLSIPDAEPELIRLTPELYQALEGSQTERRLMSLWREGDTIGHFPVCERDAMVRKALSKAEKAGATDDQLLLWALVWLEGGTSALEEIKSRT</sequence>
<gene>
    <name evidence="2" type="ORF">C7G83_19845</name>
</gene>
<organism evidence="2 3">
    <name type="scientific">Siccibacter turicensis</name>
    <dbReference type="NCBI Taxonomy" id="357233"/>
    <lineage>
        <taxon>Bacteria</taxon>
        <taxon>Pseudomonadati</taxon>
        <taxon>Pseudomonadota</taxon>
        <taxon>Gammaproteobacteria</taxon>
        <taxon>Enterobacterales</taxon>
        <taxon>Enterobacteriaceae</taxon>
        <taxon>Siccibacter</taxon>
    </lineage>
</organism>
<keyword evidence="3" id="KW-1185">Reference proteome</keyword>
<evidence type="ECO:0000313" key="2">
    <source>
        <dbReference type="EMBL" id="PSN05849.1"/>
    </source>
</evidence>
<dbReference type="InterPro" id="IPR025391">
    <property type="entry name" value="DUF4123"/>
</dbReference>
<feature type="domain" description="DUF4123" evidence="1">
    <location>
        <begin position="33"/>
        <end position="124"/>
    </location>
</feature>
<name>A0A2P8VE75_9ENTR</name>
<dbReference type="AlphaFoldDB" id="A0A2P8VE75"/>
<comment type="caution">
    <text evidence="2">The sequence shown here is derived from an EMBL/GenBank/DDBJ whole genome shotgun (WGS) entry which is preliminary data.</text>
</comment>
<proteinExistence type="predicted"/>
<dbReference type="Proteomes" id="UP000240212">
    <property type="component" value="Unassembled WGS sequence"/>
</dbReference>
<dbReference type="EMBL" id="PYEP01000015">
    <property type="protein sequence ID" value="PSN05849.1"/>
    <property type="molecule type" value="Genomic_DNA"/>
</dbReference>
<evidence type="ECO:0000313" key="3">
    <source>
        <dbReference type="Proteomes" id="UP000240212"/>
    </source>
</evidence>
<dbReference type="Pfam" id="PF13503">
    <property type="entry name" value="DUF4123"/>
    <property type="match status" value="1"/>
</dbReference>
<accession>A0A2P8VE75</accession>
<evidence type="ECO:0000259" key="1">
    <source>
        <dbReference type="Pfam" id="PF13503"/>
    </source>
</evidence>
<dbReference type="RefSeq" id="WP_106878394.1">
    <property type="nucleotide sequence ID" value="NZ_PYEP01000015.1"/>
</dbReference>